<evidence type="ECO:0000313" key="7">
    <source>
        <dbReference type="Proteomes" id="UP000247591"/>
    </source>
</evidence>
<dbReference type="InterPro" id="IPR029058">
    <property type="entry name" value="AB_hydrolase_fold"/>
</dbReference>
<dbReference type="GO" id="GO:0016787">
    <property type="term" value="F:hydrolase activity"/>
    <property type="evidence" value="ECO:0007669"/>
    <property type="project" value="UniProtKB-KW"/>
</dbReference>
<sequence>MRRWVGATGAGLALLMAVTACSESVDGQAEEATFSVGAGPTPSLDRFYGQTIRWESCAAYADQEVTGYPEDRSDCATITVPVDYENPDGDAADIAIFRVRASGDKVGSLLMNPGGPGASGVEFMAGQAQSFGSLDLGKRFDLIGFDPRGIGRSTPQIRCFTAQERDEARAETLVDMSPAGIAKIEAENRADADKCAQRVGTDFLAHVGTVDVVKDMDVLRAALGDDKLNYLGYSYGTKIGSAYAEQFPTKVRAMVNDGAVDPSANPVDENIRQLAGFQSTFDAFAADCINRGDCALGDDPAAATTRFQELTRPLIDKPAPTSDGRPLSYGDAMTGAGQAMYSDALWEPLRDALTELAGGRGDTLLRLADLYEGRDAAGYYTNSTDAFTAIRCVDDPRLTDQAEIDRLDVEGRRAAPFTDDGRGTGKGARDVCAFWPVPPTSAPHDLNIPNLPTTVVISTTNDPATPYQAGVDLAAQLGARLITFEGAQHTASLEGHDCVDDAVTEYFVNLTLPDEGLKC</sequence>
<organism evidence="6 7">
    <name type="scientific">Williamsia limnetica</name>
    <dbReference type="NCBI Taxonomy" id="882452"/>
    <lineage>
        <taxon>Bacteria</taxon>
        <taxon>Bacillati</taxon>
        <taxon>Actinomycetota</taxon>
        <taxon>Actinomycetes</taxon>
        <taxon>Mycobacteriales</taxon>
        <taxon>Nocardiaceae</taxon>
        <taxon>Williamsia</taxon>
    </lineage>
</organism>
<comment type="similarity">
    <text evidence="1">Belongs to the peptidase S33 family.</text>
</comment>
<dbReference type="SUPFAM" id="SSF53474">
    <property type="entry name" value="alpha/beta-Hydrolases"/>
    <property type="match status" value="1"/>
</dbReference>
<dbReference type="Gene3D" id="3.40.50.1820">
    <property type="entry name" value="alpha/beta hydrolase"/>
    <property type="match status" value="1"/>
</dbReference>
<accession>A0A318RLS8</accession>
<name>A0A318RLS8_WILLI</name>
<keyword evidence="3" id="KW-0378">Hydrolase</keyword>
<protein>
    <submittedName>
        <fullName evidence="6">Tripeptidyl-peptidase B</fullName>
    </submittedName>
</protein>
<dbReference type="AlphaFoldDB" id="A0A318RLS8"/>
<gene>
    <name evidence="6" type="ORF">DFR67_11052</name>
</gene>
<dbReference type="InterPro" id="IPR051601">
    <property type="entry name" value="Serine_prot/Carboxylest_S33"/>
</dbReference>
<dbReference type="EMBL" id="QJSP01000010">
    <property type="protein sequence ID" value="PYE15392.1"/>
    <property type="molecule type" value="Genomic_DNA"/>
</dbReference>
<dbReference type="PROSITE" id="PS51257">
    <property type="entry name" value="PROKAR_LIPOPROTEIN"/>
    <property type="match status" value="1"/>
</dbReference>
<feature type="domain" description="AB hydrolase-1" evidence="5">
    <location>
        <begin position="109"/>
        <end position="495"/>
    </location>
</feature>
<keyword evidence="7" id="KW-1185">Reference proteome</keyword>
<evidence type="ECO:0000256" key="1">
    <source>
        <dbReference type="ARBA" id="ARBA00010088"/>
    </source>
</evidence>
<dbReference type="Pfam" id="PF00561">
    <property type="entry name" value="Abhydrolase_1"/>
    <property type="match status" value="1"/>
</dbReference>
<evidence type="ECO:0000313" key="6">
    <source>
        <dbReference type="EMBL" id="PYE15392.1"/>
    </source>
</evidence>
<comment type="caution">
    <text evidence="6">The sequence shown here is derived from an EMBL/GenBank/DDBJ whole genome shotgun (WGS) entry which is preliminary data.</text>
</comment>
<dbReference type="PANTHER" id="PTHR43248">
    <property type="entry name" value="2-SUCCINYL-6-HYDROXY-2,4-CYCLOHEXADIENE-1-CARBOXYLATE SYNTHASE"/>
    <property type="match status" value="1"/>
</dbReference>
<evidence type="ECO:0000259" key="5">
    <source>
        <dbReference type="Pfam" id="PF00561"/>
    </source>
</evidence>
<evidence type="ECO:0000256" key="3">
    <source>
        <dbReference type="ARBA" id="ARBA00022801"/>
    </source>
</evidence>
<feature type="chain" id="PRO_5039431540" evidence="4">
    <location>
        <begin position="23"/>
        <end position="519"/>
    </location>
</feature>
<proteinExistence type="inferred from homology"/>
<evidence type="ECO:0000256" key="4">
    <source>
        <dbReference type="SAM" id="SignalP"/>
    </source>
</evidence>
<evidence type="ECO:0000256" key="2">
    <source>
        <dbReference type="ARBA" id="ARBA00022729"/>
    </source>
</evidence>
<keyword evidence="2 4" id="KW-0732">Signal</keyword>
<dbReference type="PANTHER" id="PTHR43248:SF29">
    <property type="entry name" value="TRIPEPTIDYL AMINOPEPTIDASE"/>
    <property type="match status" value="1"/>
</dbReference>
<reference evidence="6 7" key="1">
    <citation type="submission" date="2018-06" db="EMBL/GenBank/DDBJ databases">
        <title>Genomic Encyclopedia of Type Strains, Phase IV (KMG-IV): sequencing the most valuable type-strain genomes for metagenomic binning, comparative biology and taxonomic classification.</title>
        <authorList>
            <person name="Goeker M."/>
        </authorList>
    </citation>
    <scope>NUCLEOTIDE SEQUENCE [LARGE SCALE GENOMIC DNA]</scope>
    <source>
        <strain evidence="6 7">DSM 45521</strain>
    </source>
</reference>
<feature type="signal peptide" evidence="4">
    <location>
        <begin position="1"/>
        <end position="22"/>
    </location>
</feature>
<dbReference type="Proteomes" id="UP000247591">
    <property type="component" value="Unassembled WGS sequence"/>
</dbReference>
<dbReference type="InterPro" id="IPR000073">
    <property type="entry name" value="AB_hydrolase_1"/>
</dbReference>